<dbReference type="InterPro" id="IPR035903">
    <property type="entry name" value="HesB-like_dom_sf"/>
</dbReference>
<evidence type="ECO:0000313" key="7">
    <source>
        <dbReference type="EMBL" id="NID17405.1"/>
    </source>
</evidence>
<evidence type="ECO:0000256" key="2">
    <source>
        <dbReference type="ARBA" id="ARBA00022723"/>
    </source>
</evidence>
<dbReference type="Gene3D" id="3.40.30.10">
    <property type="entry name" value="Glutaredoxin"/>
    <property type="match status" value="1"/>
</dbReference>
<dbReference type="CDD" id="cd00158">
    <property type="entry name" value="RHOD"/>
    <property type="match status" value="1"/>
</dbReference>
<dbReference type="InterPro" id="IPR002109">
    <property type="entry name" value="Glutaredoxin"/>
</dbReference>
<dbReference type="Pfam" id="PF00462">
    <property type="entry name" value="Glutaredoxin"/>
    <property type="match status" value="1"/>
</dbReference>
<dbReference type="InterPro" id="IPR001763">
    <property type="entry name" value="Rhodanese-like_dom"/>
</dbReference>
<evidence type="ECO:0000313" key="8">
    <source>
        <dbReference type="Proteomes" id="UP000518878"/>
    </source>
</evidence>
<keyword evidence="3" id="KW-0408">Iron</keyword>
<dbReference type="InterPro" id="IPR004480">
    <property type="entry name" value="Monothiol_GRX-rel"/>
</dbReference>
<dbReference type="GO" id="GO:0051537">
    <property type="term" value="F:2 iron, 2 sulfur cluster binding"/>
    <property type="evidence" value="ECO:0007669"/>
    <property type="project" value="UniProtKB-KW"/>
</dbReference>
<dbReference type="InterPro" id="IPR036873">
    <property type="entry name" value="Rhodanese-like_dom_sf"/>
</dbReference>
<organism evidence="7 8">
    <name type="scientific">Luteibacter yeojuensis</name>
    <dbReference type="NCBI Taxonomy" id="345309"/>
    <lineage>
        <taxon>Bacteria</taxon>
        <taxon>Pseudomonadati</taxon>
        <taxon>Pseudomonadota</taxon>
        <taxon>Gammaproteobacteria</taxon>
        <taxon>Lysobacterales</taxon>
        <taxon>Rhodanobacteraceae</taxon>
        <taxon>Luteibacter</taxon>
    </lineage>
</organism>
<dbReference type="EMBL" id="JAAQTL010000003">
    <property type="protein sequence ID" value="NID17405.1"/>
    <property type="molecule type" value="Genomic_DNA"/>
</dbReference>
<evidence type="ECO:0000256" key="4">
    <source>
        <dbReference type="ARBA" id="ARBA00023014"/>
    </source>
</evidence>
<dbReference type="CDD" id="cd03028">
    <property type="entry name" value="GRX_PICOT_like"/>
    <property type="match status" value="1"/>
</dbReference>
<dbReference type="GO" id="GO:0046872">
    <property type="term" value="F:metal ion binding"/>
    <property type="evidence" value="ECO:0007669"/>
    <property type="project" value="UniProtKB-KW"/>
</dbReference>
<sequence length="302" mass="32152">MALDTPTRERIESLLGQHDVVLFMKGTRQQPMCGFSAAAINTLNDVVPTYHTVNVLEDPEIREGIKEFGQWPTIPQLYVKGELVGGSDIIRQMYTSGELYTLFGAPAPDRTPPEITITEKAAEAIRGGMANAQGMALHLEIGPDHSAGFQLAPAGDHDIVTVASGIEVHFDPGSAARAKGIVIDWVSTVQGEGLSLKFPGAVEIGSLSVQELKAKLDAGDVVLVDTRPAHNRATVAPIGGARILENEGYEGLAQLPKDTPIAFICNVGVSSRAAAERFAAHGFTQLFNVEGGMDAWMREVGA</sequence>
<dbReference type="SUPFAM" id="SSF52821">
    <property type="entry name" value="Rhodanese/Cell cycle control phosphatase"/>
    <property type="match status" value="1"/>
</dbReference>
<reference evidence="7 8" key="1">
    <citation type="journal article" date="2006" name="Int. J. Syst. Evol. Microbiol.">
        <title>Dyella yeojuensis sp. nov., isolated from greenhouse soil in Korea.</title>
        <authorList>
            <person name="Kim B.Y."/>
            <person name="Weon H.Y."/>
            <person name="Lee K.H."/>
            <person name="Seok S.J."/>
            <person name="Kwon S.W."/>
            <person name="Go S.J."/>
            <person name="Stackebrandt E."/>
        </authorList>
    </citation>
    <scope>NUCLEOTIDE SEQUENCE [LARGE SCALE GENOMIC DNA]</scope>
    <source>
        <strain evidence="7 8">DSM 17673</strain>
    </source>
</reference>
<comment type="caution">
    <text evidence="7">The sequence shown here is derived from an EMBL/GenBank/DDBJ whole genome shotgun (WGS) entry which is preliminary data.</text>
</comment>
<dbReference type="PANTHER" id="PTHR10293:SF72">
    <property type="entry name" value="MONOTHIOL GLUTAREDOXIN-S14, CHLOROPLASTIC"/>
    <property type="match status" value="1"/>
</dbReference>
<evidence type="ECO:0000256" key="5">
    <source>
        <dbReference type="ARBA" id="ARBA00023284"/>
    </source>
</evidence>
<dbReference type="SMART" id="SM00450">
    <property type="entry name" value="RHOD"/>
    <property type="match status" value="1"/>
</dbReference>
<evidence type="ECO:0000256" key="1">
    <source>
        <dbReference type="ARBA" id="ARBA00022714"/>
    </source>
</evidence>
<gene>
    <name evidence="7" type="primary">grxD</name>
    <name evidence="7" type="ORF">HBF32_18170</name>
</gene>
<dbReference type="PANTHER" id="PTHR10293">
    <property type="entry name" value="GLUTAREDOXIN FAMILY MEMBER"/>
    <property type="match status" value="1"/>
</dbReference>
<evidence type="ECO:0000259" key="6">
    <source>
        <dbReference type="PROSITE" id="PS50206"/>
    </source>
</evidence>
<dbReference type="SUPFAM" id="SSF52833">
    <property type="entry name" value="Thioredoxin-like"/>
    <property type="match status" value="1"/>
</dbReference>
<dbReference type="Proteomes" id="UP000518878">
    <property type="component" value="Unassembled WGS sequence"/>
</dbReference>
<dbReference type="PROSITE" id="PS51354">
    <property type="entry name" value="GLUTAREDOXIN_2"/>
    <property type="match status" value="1"/>
</dbReference>
<keyword evidence="8" id="KW-1185">Reference proteome</keyword>
<accession>A0A7X5TRR0</accession>
<dbReference type="SUPFAM" id="SSF89360">
    <property type="entry name" value="HesB-like domain"/>
    <property type="match status" value="1"/>
</dbReference>
<dbReference type="RefSeq" id="WP_166701214.1">
    <property type="nucleotide sequence ID" value="NZ_JAAQTL010000003.1"/>
</dbReference>
<evidence type="ECO:0000256" key="3">
    <source>
        <dbReference type="ARBA" id="ARBA00023004"/>
    </source>
</evidence>
<protein>
    <submittedName>
        <fullName evidence="7">Grx4 family monothiol glutaredoxin</fullName>
    </submittedName>
</protein>
<keyword evidence="1" id="KW-0001">2Fe-2S</keyword>
<name>A0A7X5TRR0_9GAMM</name>
<dbReference type="NCBIfam" id="TIGR00365">
    <property type="entry name" value="Grx4 family monothiol glutaredoxin"/>
    <property type="match status" value="1"/>
</dbReference>
<dbReference type="InterPro" id="IPR033658">
    <property type="entry name" value="GRX_PICOT-like"/>
</dbReference>
<dbReference type="PROSITE" id="PS50206">
    <property type="entry name" value="RHODANESE_3"/>
    <property type="match status" value="1"/>
</dbReference>
<dbReference type="InterPro" id="IPR036249">
    <property type="entry name" value="Thioredoxin-like_sf"/>
</dbReference>
<proteinExistence type="predicted"/>
<dbReference type="Pfam" id="PF00581">
    <property type="entry name" value="Rhodanese"/>
    <property type="match status" value="1"/>
</dbReference>
<dbReference type="Gene3D" id="3.40.250.10">
    <property type="entry name" value="Rhodanese-like domain"/>
    <property type="match status" value="1"/>
</dbReference>
<dbReference type="Gene3D" id="2.60.300.12">
    <property type="entry name" value="HesB-like domain"/>
    <property type="match status" value="1"/>
</dbReference>
<keyword evidence="4" id="KW-0411">Iron-sulfur</keyword>
<keyword evidence="5" id="KW-0676">Redox-active center</keyword>
<dbReference type="AlphaFoldDB" id="A0A7X5TRR0"/>
<feature type="domain" description="Rhodanese" evidence="6">
    <location>
        <begin position="217"/>
        <end position="301"/>
    </location>
</feature>
<keyword evidence="2" id="KW-0479">Metal-binding</keyword>